<dbReference type="EMBL" id="CP099534">
    <property type="protein sequence ID" value="UYK88820.1"/>
    <property type="molecule type" value="Genomic_DNA"/>
</dbReference>
<reference evidence="1" key="1">
    <citation type="submission" date="2022-06" db="EMBL/GenBank/DDBJ databases">
        <title>Dynamics of rice microbiomes reveals core vertical transmitted seed endophytes.</title>
        <authorList>
            <person name="Liao K."/>
            <person name="Zhang X."/>
        </authorList>
    </citation>
    <scope>NUCLEOTIDE SEQUENCE</scope>
    <source>
        <strain evidence="1">JR3-14</strain>
    </source>
</reference>
<evidence type="ECO:0000313" key="1">
    <source>
        <dbReference type="EMBL" id="UYK88820.1"/>
    </source>
</evidence>
<accession>A0AA46SUK7</accession>
<protein>
    <submittedName>
        <fullName evidence="1">Uncharacterized protein</fullName>
    </submittedName>
</protein>
<name>A0AA46SUK7_9XANT</name>
<proteinExistence type="predicted"/>
<evidence type="ECO:0000313" key="2">
    <source>
        <dbReference type="Proteomes" id="UP001164392"/>
    </source>
</evidence>
<sequence>MNEKQSILCMQLAKMDSEQAADWLMEKYPIGSMDYGEALLLIPHRSWKRSDQKRLARYYFRKLPFASARGYEAFASFMSTGHLLDCVKERLPMSDSNTDLLLYHMIPVLNRFAKNDSDRKIIAEFIDELNLSYFR</sequence>
<organism evidence="1 2">
    <name type="scientific">Xanthomonas sacchari</name>
    <dbReference type="NCBI Taxonomy" id="56458"/>
    <lineage>
        <taxon>Bacteria</taxon>
        <taxon>Pseudomonadati</taxon>
        <taxon>Pseudomonadota</taxon>
        <taxon>Gammaproteobacteria</taxon>
        <taxon>Lysobacterales</taxon>
        <taxon>Lysobacteraceae</taxon>
        <taxon>Xanthomonas</taxon>
    </lineage>
</organism>
<gene>
    <name evidence="1" type="ORF">NG824_20550</name>
</gene>
<dbReference type="Proteomes" id="UP001164392">
    <property type="component" value="Chromosome"/>
</dbReference>
<dbReference type="RefSeq" id="WP_267093158.1">
    <property type="nucleotide sequence ID" value="NZ_CP099534.1"/>
</dbReference>
<dbReference type="AlphaFoldDB" id="A0AA46SUK7"/>